<feature type="region of interest" description="Disordered" evidence="1">
    <location>
        <begin position="534"/>
        <end position="561"/>
    </location>
</feature>
<feature type="compositionally biased region" description="Basic and acidic residues" evidence="1">
    <location>
        <begin position="538"/>
        <end position="549"/>
    </location>
</feature>
<feature type="region of interest" description="Disordered" evidence="1">
    <location>
        <begin position="686"/>
        <end position="793"/>
    </location>
</feature>
<feature type="region of interest" description="Disordered" evidence="1">
    <location>
        <begin position="907"/>
        <end position="929"/>
    </location>
</feature>
<feature type="signal peptide" evidence="3">
    <location>
        <begin position="1"/>
        <end position="24"/>
    </location>
</feature>
<feature type="domain" description="Dystroglycan-type cadherin-like" evidence="4">
    <location>
        <begin position="135"/>
        <end position="239"/>
    </location>
</feature>
<evidence type="ECO:0000313" key="6">
    <source>
        <dbReference type="Proteomes" id="UP000509510"/>
    </source>
</evidence>
<dbReference type="KEGG" id="trg:TRUGW13939_03252"/>
<dbReference type="AlphaFoldDB" id="A0A7H8QQI1"/>
<feature type="compositionally biased region" description="Polar residues" evidence="1">
    <location>
        <begin position="589"/>
        <end position="598"/>
    </location>
</feature>
<feature type="compositionally biased region" description="Low complexity" evidence="1">
    <location>
        <begin position="773"/>
        <end position="785"/>
    </location>
</feature>
<feature type="transmembrane region" description="Helical" evidence="2">
    <location>
        <begin position="445"/>
        <end position="466"/>
    </location>
</feature>
<dbReference type="InterPro" id="IPR015919">
    <property type="entry name" value="Cadherin-like_sf"/>
</dbReference>
<keyword evidence="2" id="KW-0472">Membrane</keyword>
<reference evidence="6" key="1">
    <citation type="submission" date="2020-06" db="EMBL/GenBank/DDBJ databases">
        <title>A chromosome-scale genome assembly of Talaromyces rugulosus W13939.</title>
        <authorList>
            <person name="Wang B."/>
            <person name="Guo L."/>
            <person name="Ye K."/>
            <person name="Wang L."/>
        </authorList>
    </citation>
    <scope>NUCLEOTIDE SEQUENCE [LARGE SCALE GENOMIC DNA]</scope>
    <source>
        <strain evidence="6">W13939</strain>
    </source>
</reference>
<evidence type="ECO:0000313" key="5">
    <source>
        <dbReference type="EMBL" id="QKX56152.1"/>
    </source>
</evidence>
<feature type="region of interest" description="Disordered" evidence="1">
    <location>
        <begin position="577"/>
        <end position="646"/>
    </location>
</feature>
<feature type="region of interest" description="Disordered" evidence="1">
    <location>
        <begin position="958"/>
        <end position="985"/>
    </location>
</feature>
<dbReference type="InterPro" id="IPR006644">
    <property type="entry name" value="Cadg"/>
</dbReference>
<dbReference type="EMBL" id="CP055899">
    <property type="protein sequence ID" value="QKX56152.1"/>
    <property type="molecule type" value="Genomic_DNA"/>
</dbReference>
<dbReference type="SUPFAM" id="SSF49313">
    <property type="entry name" value="Cadherin-like"/>
    <property type="match status" value="4"/>
</dbReference>
<keyword evidence="3" id="KW-0732">Signal</keyword>
<evidence type="ECO:0000256" key="2">
    <source>
        <dbReference type="SAM" id="Phobius"/>
    </source>
</evidence>
<gene>
    <name evidence="5" type="ORF">TRUGW13939_03252</name>
</gene>
<feature type="region of interest" description="Disordered" evidence="1">
    <location>
        <begin position="476"/>
        <end position="498"/>
    </location>
</feature>
<protein>
    <recommendedName>
        <fullName evidence="4">Dystroglycan-type cadherin-like domain-containing protein</fullName>
    </recommendedName>
</protein>
<dbReference type="Proteomes" id="UP000509510">
    <property type="component" value="Chromosome II"/>
</dbReference>
<evidence type="ECO:0000259" key="4">
    <source>
        <dbReference type="SMART" id="SM00736"/>
    </source>
</evidence>
<dbReference type="InterPro" id="IPR013783">
    <property type="entry name" value="Ig-like_fold"/>
</dbReference>
<accession>A0A7H8QQI1</accession>
<keyword evidence="6" id="KW-1185">Reference proteome</keyword>
<dbReference type="OrthoDB" id="10264738at2759"/>
<dbReference type="Gene3D" id="2.60.40.10">
    <property type="entry name" value="Immunoglobulins"/>
    <property type="match status" value="4"/>
</dbReference>
<evidence type="ECO:0000256" key="1">
    <source>
        <dbReference type="SAM" id="MobiDB-lite"/>
    </source>
</evidence>
<keyword evidence="2" id="KW-0812">Transmembrane</keyword>
<dbReference type="Pfam" id="PF05345">
    <property type="entry name" value="He_PIG"/>
    <property type="match status" value="2"/>
</dbReference>
<name>A0A7H8QQI1_TALRU</name>
<feature type="domain" description="Dystroglycan-type cadherin-like" evidence="4">
    <location>
        <begin position="27"/>
        <end position="122"/>
    </location>
</feature>
<evidence type="ECO:0000256" key="3">
    <source>
        <dbReference type="SAM" id="SignalP"/>
    </source>
</evidence>
<dbReference type="GO" id="GO:0005509">
    <property type="term" value="F:calcium ion binding"/>
    <property type="evidence" value="ECO:0007669"/>
    <property type="project" value="InterPro"/>
</dbReference>
<dbReference type="GO" id="GO:0016020">
    <property type="term" value="C:membrane"/>
    <property type="evidence" value="ECO:0007669"/>
    <property type="project" value="InterPro"/>
</dbReference>
<feature type="chain" id="PRO_5028939178" description="Dystroglycan-type cadherin-like domain-containing protein" evidence="3">
    <location>
        <begin position="25"/>
        <end position="985"/>
    </location>
</feature>
<proteinExistence type="predicted"/>
<dbReference type="RefSeq" id="XP_035342330.1">
    <property type="nucleotide sequence ID" value="XM_035486437.1"/>
</dbReference>
<dbReference type="GeneID" id="55990757"/>
<keyword evidence="2" id="KW-1133">Transmembrane helix</keyword>
<organism evidence="5 6">
    <name type="scientific">Talaromyces rugulosus</name>
    <name type="common">Penicillium rugulosum</name>
    <dbReference type="NCBI Taxonomy" id="121627"/>
    <lineage>
        <taxon>Eukaryota</taxon>
        <taxon>Fungi</taxon>
        <taxon>Dikarya</taxon>
        <taxon>Ascomycota</taxon>
        <taxon>Pezizomycotina</taxon>
        <taxon>Eurotiomycetes</taxon>
        <taxon>Eurotiomycetidae</taxon>
        <taxon>Eurotiales</taxon>
        <taxon>Trichocomaceae</taxon>
        <taxon>Talaromyces</taxon>
        <taxon>Talaromyces sect. Islandici</taxon>
    </lineage>
</organism>
<sequence length="985" mass="106557">MRLDKMVMGLCLALLVALVNAVGAVPTASYPINAQLPPVARVGQLFSFVFSSGTFADGGAGLTYSLSNAPEWLHVDTKNLTLYGTPKTGNAGAAQFLLVATDQSGSASMSVTLVVSSEPGPQPGAPILAQLAKSGPTTSPATIFMYPGRPFNIDFDPAETFKNTQLNTVYYATSAPYNAPLPSWMTFDPSTLKFAGNSPSNPSSIPQSFKFNMIASDAAGFSGALVSFEIVVSQHILSFRNSTAQTLNFTRGQPFSTPHFIADLTLDGHDVVGNNVSNIEIDGSSWLTLDNETISLSGVAPKDAGNQNLTITVTDAYQDKVKLDLHLQVSQLFAKGVESCNATIGEKFSYTFDKSLLSDDAVKLKVDLGDVSWAKYDSASMTLSGTVPDDLKPETVPVKLTATEGSTVETRNLDLTIFKPGKAGVVNDQNSSGSNDASKKRKTKIIAIAVSVPVGVAIIAGIILFACCCRRRSNAKDTPKDIEGDLHTPDENMDAAKSEKHYVQTITSELPRRPSDSSNDSLPMQLPELNLHLNSVSSKEDEGKEEDQVYKSPGRGMQPQKPSIEWDLATRDQENIGQLPYISPKRSKSVSQGSPLSHRSNRKYSKREPLKPVNNRTFKRDSVMSTKSKRYSRRSSGLSAVAPGLPVRLSGAGHGAGGIGLPRPELARASWQTTQMSLQSDDTSIENLSTMFPRPPPVRKRDSGIMGRTRDHSRRVSLRTGGTTSPSPPEPDSFDAFIQSRARSRNSGNPLFSSRMDSRASSAYRTLDKGRRSSSIAGTSVSASSFVEDRRQSQVRPVSAISASVYGDDHRNSIARPMSQISEGEALNGLEVARTRNNPGLVQRYTDAIAQLPRFWSQGSMGSSARKLESGDSMTGSDDYFDLIDEREDPEGRRQWYRVNSHAQQLADVEETEAEPTADPPLPPQTRASRVRRMSLLRTGGQDSSPSNNRHWRLADTQQGRASIEGSDGLHPTTNSSFRGDLAFV</sequence>
<dbReference type="SMART" id="SM00736">
    <property type="entry name" value="CADG"/>
    <property type="match status" value="2"/>
</dbReference>